<dbReference type="Pfam" id="PF00501">
    <property type="entry name" value="AMP-binding"/>
    <property type="match status" value="1"/>
</dbReference>
<name>W9DKX0_9ACTN</name>
<dbReference type="InterPro" id="IPR042099">
    <property type="entry name" value="ANL_N_sf"/>
</dbReference>
<dbReference type="EMBL" id="AYXO01000012">
    <property type="protein sequence ID" value="ETA07550.1"/>
    <property type="molecule type" value="Genomic_DNA"/>
</dbReference>
<feature type="domain" description="AMP-binding enzyme C-terminal" evidence="4">
    <location>
        <begin position="410"/>
        <end position="485"/>
    </location>
</feature>
<evidence type="ECO:0008006" key="7">
    <source>
        <dbReference type="Google" id="ProtNLM"/>
    </source>
</evidence>
<dbReference type="Pfam" id="PF13193">
    <property type="entry name" value="AMP-binding_C"/>
    <property type="match status" value="1"/>
</dbReference>
<evidence type="ECO:0000256" key="1">
    <source>
        <dbReference type="ARBA" id="ARBA00006432"/>
    </source>
</evidence>
<dbReference type="PANTHER" id="PTHR43201">
    <property type="entry name" value="ACYL-COA SYNTHETASE"/>
    <property type="match status" value="1"/>
</dbReference>
<dbReference type="InterPro" id="IPR000873">
    <property type="entry name" value="AMP-dep_synth/lig_dom"/>
</dbReference>
<dbReference type="Gene3D" id="3.30.300.30">
    <property type="match status" value="1"/>
</dbReference>
<comment type="caution">
    <text evidence="5">The sequence shown here is derived from an EMBL/GenBank/DDBJ whole genome shotgun (WGS) entry which is preliminary data.</text>
</comment>
<keyword evidence="2" id="KW-0436">Ligase</keyword>
<dbReference type="PANTHER" id="PTHR43201:SF5">
    <property type="entry name" value="MEDIUM-CHAIN ACYL-COA LIGASE ACSF2, MITOCHONDRIAL"/>
    <property type="match status" value="1"/>
</dbReference>
<dbReference type="InterPro" id="IPR045851">
    <property type="entry name" value="AMP-bd_C_sf"/>
</dbReference>
<protein>
    <recommendedName>
        <fullName evidence="7">AMP-dependent synthetase and ligase</fullName>
    </recommendedName>
</protein>
<evidence type="ECO:0000259" key="4">
    <source>
        <dbReference type="Pfam" id="PF13193"/>
    </source>
</evidence>
<accession>W9DKX0</accession>
<dbReference type="PATRIC" id="fig|1423140.3.peg.1868"/>
<feature type="domain" description="AMP-dependent synthetase/ligase" evidence="3">
    <location>
        <begin position="3"/>
        <end position="358"/>
    </location>
</feature>
<sequence>MASDPQRTAVIDDRGATLTRQDLADASSALADEMHEQGLRVGDVMIICLPNWTEWMVTYVAALRCGLVPGTLPVTTDPESIAYVANMVGAKAVALPRAHRGRDFAAEADIISRSVGRRIRFLFCEQDESPTWALADGAPETAPAYPAGLAHILFSSSTTGKSKAIAHSESSMDAYNNWIIDRYGITGEEAIFMPSPLGHSTGFWHGARMSLLTGASLVLQDHWDVHTALSLVEAHPCSITVAATPFLKDLTDAEWTGDTPKLAGLKTFVCGGAPIPPSLIERATTELPDTHIASIWAMSEGGATSSLPGDSAELIAETCGRVMPGVELETISESGVVNPRGVEGEIVMRTPSLFLGYLNQEDLYRESFTREGYFRTGDLGVVDHDGYLRLTGRLKDLIIRGGVNISPVDIENALIQHPLIAKVAVVGRPDDRLGERICAVIEPRPGSDLTFVDLVDWLRAESVPRRLWPESIHLVDAMPQTPAGKIRKNDLRKSLFPTS</sequence>
<dbReference type="AlphaFoldDB" id="W9DKX0"/>
<keyword evidence="6" id="KW-1185">Reference proteome</keyword>
<dbReference type="SUPFAM" id="SSF56801">
    <property type="entry name" value="Acetyl-CoA synthetase-like"/>
    <property type="match status" value="1"/>
</dbReference>
<evidence type="ECO:0000256" key="2">
    <source>
        <dbReference type="ARBA" id="ARBA00022598"/>
    </source>
</evidence>
<comment type="similarity">
    <text evidence="1">Belongs to the ATP-dependent AMP-binding enzyme family.</text>
</comment>
<dbReference type="InterPro" id="IPR025110">
    <property type="entry name" value="AMP-bd_C"/>
</dbReference>
<evidence type="ECO:0000313" key="5">
    <source>
        <dbReference type="EMBL" id="ETA07550.1"/>
    </source>
</evidence>
<reference evidence="5 6" key="1">
    <citation type="journal article" date="2014" name="Genome Announc.">
        <title>Draft Genome Sequence of Gordonia alkanivorans Strain CGMCC6845, a Halotolerant Hydrocarbon-Degrading Bacterium.</title>
        <authorList>
            <person name="Wang X."/>
            <person name="Jin D."/>
            <person name="Zhou L."/>
            <person name="Wu L."/>
            <person name="An W."/>
            <person name="Zhao L."/>
        </authorList>
    </citation>
    <scope>NUCLEOTIDE SEQUENCE [LARGE SCALE GENOMIC DNA]</scope>
    <source>
        <strain evidence="5 6">CGMCC 6845</strain>
    </source>
</reference>
<gene>
    <name evidence="5" type="ORF">V525_09315</name>
</gene>
<dbReference type="GO" id="GO:0006631">
    <property type="term" value="P:fatty acid metabolic process"/>
    <property type="evidence" value="ECO:0007669"/>
    <property type="project" value="TreeGrafter"/>
</dbReference>
<dbReference type="Proteomes" id="UP000035035">
    <property type="component" value="Unassembled WGS sequence"/>
</dbReference>
<proteinExistence type="inferred from homology"/>
<evidence type="ECO:0000259" key="3">
    <source>
        <dbReference type="Pfam" id="PF00501"/>
    </source>
</evidence>
<evidence type="ECO:0000313" key="6">
    <source>
        <dbReference type="Proteomes" id="UP000035035"/>
    </source>
</evidence>
<dbReference type="HOGENOM" id="CLU_000022_59_7_11"/>
<dbReference type="Gene3D" id="3.40.50.12780">
    <property type="entry name" value="N-terminal domain of ligase-like"/>
    <property type="match status" value="1"/>
</dbReference>
<dbReference type="GO" id="GO:0031956">
    <property type="term" value="F:medium-chain fatty acid-CoA ligase activity"/>
    <property type="evidence" value="ECO:0007669"/>
    <property type="project" value="TreeGrafter"/>
</dbReference>
<organism evidence="5 6">
    <name type="scientific">Gordonia alkanivorans CGMCC 6845</name>
    <dbReference type="NCBI Taxonomy" id="1423140"/>
    <lineage>
        <taxon>Bacteria</taxon>
        <taxon>Bacillati</taxon>
        <taxon>Actinomycetota</taxon>
        <taxon>Actinomycetes</taxon>
        <taxon>Mycobacteriales</taxon>
        <taxon>Gordoniaceae</taxon>
        <taxon>Gordonia</taxon>
    </lineage>
</organism>